<dbReference type="InterPro" id="IPR003477">
    <property type="entry name" value="PemK-like"/>
</dbReference>
<keyword evidence="3" id="KW-0378">Hydrolase</keyword>
<comment type="similarity">
    <text evidence="1">Belongs to the PemK/MazF family.</text>
</comment>
<keyword evidence="4" id="KW-1185">Reference proteome</keyword>
<keyword evidence="3" id="KW-0540">Nuclease</keyword>
<proteinExistence type="inferred from homology"/>
<evidence type="ECO:0000313" key="3">
    <source>
        <dbReference type="EMBL" id="MBP1991510.1"/>
    </source>
</evidence>
<comment type="caution">
    <text evidence="3">The sequence shown here is derived from an EMBL/GenBank/DDBJ whole genome shotgun (WGS) entry which is preliminary data.</text>
</comment>
<dbReference type="GO" id="GO:0004519">
    <property type="term" value="F:endonuclease activity"/>
    <property type="evidence" value="ECO:0007669"/>
    <property type="project" value="UniProtKB-KW"/>
</dbReference>
<organism evidence="3 4">
    <name type="scientific">Paenibacillus eucommiae</name>
    <dbReference type="NCBI Taxonomy" id="1355755"/>
    <lineage>
        <taxon>Bacteria</taxon>
        <taxon>Bacillati</taxon>
        <taxon>Bacillota</taxon>
        <taxon>Bacilli</taxon>
        <taxon>Bacillales</taxon>
        <taxon>Paenibacillaceae</taxon>
        <taxon>Paenibacillus</taxon>
    </lineage>
</organism>
<accession>A0ABS4IWQ3</accession>
<sequence>MIISTRGELIWLDSDPQACHEQVGRRPAVVLSEAELRIISSQVAFQF</sequence>
<evidence type="ECO:0000256" key="1">
    <source>
        <dbReference type="ARBA" id="ARBA00007521"/>
    </source>
</evidence>
<evidence type="ECO:0000256" key="2">
    <source>
        <dbReference type="ARBA" id="ARBA00022649"/>
    </source>
</evidence>
<dbReference type="EMBL" id="JAGGLB010000009">
    <property type="protein sequence ID" value="MBP1991510.1"/>
    <property type="molecule type" value="Genomic_DNA"/>
</dbReference>
<keyword evidence="3" id="KW-0255">Endonuclease</keyword>
<reference evidence="3 4" key="1">
    <citation type="submission" date="2021-03" db="EMBL/GenBank/DDBJ databases">
        <title>Genomic Encyclopedia of Type Strains, Phase IV (KMG-IV): sequencing the most valuable type-strain genomes for metagenomic binning, comparative biology and taxonomic classification.</title>
        <authorList>
            <person name="Goeker M."/>
        </authorList>
    </citation>
    <scope>NUCLEOTIDE SEQUENCE [LARGE SCALE GENOMIC DNA]</scope>
    <source>
        <strain evidence="3 4">DSM 26048</strain>
    </source>
</reference>
<dbReference type="InterPro" id="IPR011067">
    <property type="entry name" value="Plasmid_toxin/cell-grow_inhib"/>
</dbReference>
<dbReference type="Proteomes" id="UP001519287">
    <property type="component" value="Unassembled WGS sequence"/>
</dbReference>
<dbReference type="Gene3D" id="2.30.30.110">
    <property type="match status" value="1"/>
</dbReference>
<evidence type="ECO:0000313" key="4">
    <source>
        <dbReference type="Proteomes" id="UP001519287"/>
    </source>
</evidence>
<dbReference type="SUPFAM" id="SSF50118">
    <property type="entry name" value="Cell growth inhibitor/plasmid maintenance toxic component"/>
    <property type="match status" value="1"/>
</dbReference>
<protein>
    <submittedName>
        <fullName evidence="3">mRNA-degrading endonuclease toxin of MazEF toxin-antitoxin module</fullName>
    </submittedName>
</protein>
<dbReference type="RefSeq" id="WP_209972262.1">
    <property type="nucleotide sequence ID" value="NZ_JAGGLB010000009.1"/>
</dbReference>
<gene>
    <name evidence="3" type="ORF">J2Z66_003117</name>
</gene>
<dbReference type="Pfam" id="PF02452">
    <property type="entry name" value="PemK_toxin"/>
    <property type="match status" value="1"/>
</dbReference>
<keyword evidence="2" id="KW-1277">Toxin-antitoxin system</keyword>
<name>A0ABS4IWQ3_9BACL</name>